<comment type="caution">
    <text evidence="4">The sequence shown here is derived from an EMBL/GenBank/DDBJ whole genome shotgun (WGS) entry which is preliminary data.</text>
</comment>
<evidence type="ECO:0000313" key="5">
    <source>
        <dbReference type="Proteomes" id="UP001215180"/>
    </source>
</evidence>
<dbReference type="RefSeq" id="WP_276201373.1">
    <property type="nucleotide sequence ID" value="NZ_JARJGR010000692.1"/>
</dbReference>
<dbReference type="SUPFAM" id="SSF53067">
    <property type="entry name" value="Actin-like ATPase domain"/>
    <property type="match status" value="1"/>
</dbReference>
<keyword evidence="2 4" id="KW-0418">Kinase</keyword>
<accession>A0AAW6NKC1</accession>
<dbReference type="Proteomes" id="UP001215180">
    <property type="component" value="Unassembled WGS sequence"/>
</dbReference>
<evidence type="ECO:0000259" key="3">
    <source>
        <dbReference type="Pfam" id="PF02782"/>
    </source>
</evidence>
<dbReference type="EMBL" id="JARJGR010000692">
    <property type="protein sequence ID" value="MDF3636620.1"/>
    <property type="molecule type" value="Genomic_DNA"/>
</dbReference>
<organism evidence="4 5">
    <name type="scientific">Enterobacter cloacae</name>
    <dbReference type="NCBI Taxonomy" id="550"/>
    <lineage>
        <taxon>Bacteria</taxon>
        <taxon>Pseudomonadati</taxon>
        <taxon>Pseudomonadota</taxon>
        <taxon>Gammaproteobacteria</taxon>
        <taxon>Enterobacterales</taxon>
        <taxon>Enterobacteriaceae</taxon>
        <taxon>Enterobacter</taxon>
        <taxon>Enterobacter cloacae complex</taxon>
    </lineage>
</organism>
<name>A0AAW6NKC1_ENTCL</name>
<sequence length="122" mass="13599">IAYGTRHIMDTLKQHGHTLSRIVICGGATHNRLWLREYADATGCDIHLLAEEDAVTLGAAICGAVASGAWTTLTDATREMVKAGDIITRRPETAAFHRQKYEAYLMLWTQQQALNLLMQQEM</sequence>
<dbReference type="GO" id="GO:0019150">
    <property type="term" value="F:D-ribulokinase activity"/>
    <property type="evidence" value="ECO:0007669"/>
    <property type="project" value="TreeGrafter"/>
</dbReference>
<dbReference type="Pfam" id="PF02782">
    <property type="entry name" value="FGGY_C"/>
    <property type="match status" value="1"/>
</dbReference>
<gene>
    <name evidence="4" type="ORF">P3S46_05260</name>
</gene>
<evidence type="ECO:0000313" key="4">
    <source>
        <dbReference type="EMBL" id="MDF3636620.1"/>
    </source>
</evidence>
<keyword evidence="1" id="KW-0808">Transferase</keyword>
<dbReference type="InterPro" id="IPR043129">
    <property type="entry name" value="ATPase_NBD"/>
</dbReference>
<dbReference type="PANTHER" id="PTHR43435:SF4">
    <property type="entry name" value="FGGY CARBOHYDRATE KINASE DOMAIN-CONTAINING PROTEIN"/>
    <property type="match status" value="1"/>
</dbReference>
<evidence type="ECO:0000256" key="1">
    <source>
        <dbReference type="ARBA" id="ARBA00022679"/>
    </source>
</evidence>
<dbReference type="GO" id="GO:0005737">
    <property type="term" value="C:cytoplasm"/>
    <property type="evidence" value="ECO:0007669"/>
    <property type="project" value="TreeGrafter"/>
</dbReference>
<protein>
    <submittedName>
        <fullName evidence="4">FGGY-family carbohydrate kinase</fullName>
    </submittedName>
</protein>
<dbReference type="PANTHER" id="PTHR43435">
    <property type="entry name" value="RIBULOKINASE"/>
    <property type="match status" value="1"/>
</dbReference>
<dbReference type="AlphaFoldDB" id="A0AAW6NKC1"/>
<feature type="non-terminal residue" evidence="4">
    <location>
        <position position="1"/>
    </location>
</feature>
<evidence type="ECO:0000256" key="2">
    <source>
        <dbReference type="ARBA" id="ARBA00022777"/>
    </source>
</evidence>
<dbReference type="Gene3D" id="3.30.420.40">
    <property type="match status" value="1"/>
</dbReference>
<reference evidence="4" key="1">
    <citation type="submission" date="2023-03" db="EMBL/GenBank/DDBJ databases">
        <title>A Study on Prevalence and Characterization of Enterobacter cloacae strains in China.</title>
        <authorList>
            <person name="Zheng Z."/>
        </authorList>
    </citation>
    <scope>NUCLEOTIDE SEQUENCE</scope>
    <source>
        <strain evidence="4">EC77</strain>
    </source>
</reference>
<feature type="domain" description="Carbohydrate kinase FGGY C-terminal" evidence="3">
    <location>
        <begin position="1"/>
        <end position="66"/>
    </location>
</feature>
<dbReference type="InterPro" id="IPR018485">
    <property type="entry name" value="FGGY_C"/>
</dbReference>
<proteinExistence type="predicted"/>
<dbReference type="GO" id="GO:0019321">
    <property type="term" value="P:pentose metabolic process"/>
    <property type="evidence" value="ECO:0007669"/>
    <property type="project" value="TreeGrafter"/>
</dbReference>